<evidence type="ECO:0000313" key="8">
    <source>
        <dbReference type="EMBL" id="OAA58508.1"/>
    </source>
</evidence>
<keyword evidence="2 5" id="KW-0645">Protease</keyword>
<keyword evidence="3 5" id="KW-0378">Hydrolase</keyword>
<dbReference type="STRING" id="1081102.A0A167RE54"/>
<feature type="compositionally biased region" description="Low complexity" evidence="6">
    <location>
        <begin position="541"/>
        <end position="556"/>
    </location>
</feature>
<dbReference type="PANTHER" id="PTHR46143">
    <property type="entry name" value="CALPAIN-7"/>
    <property type="match status" value="1"/>
</dbReference>
<dbReference type="Gene3D" id="3.90.70.10">
    <property type="entry name" value="Cysteine proteinases"/>
    <property type="match status" value="1"/>
</dbReference>
<keyword evidence="9" id="KW-1185">Reference proteome</keyword>
<dbReference type="SUPFAM" id="SSF54001">
    <property type="entry name" value="Cysteine proteinases"/>
    <property type="match status" value="1"/>
</dbReference>
<dbReference type="InterPro" id="IPR051297">
    <property type="entry name" value="PalB/RIM13"/>
</dbReference>
<dbReference type="InterPro" id="IPR036213">
    <property type="entry name" value="Calpain_III_sf"/>
</dbReference>
<evidence type="ECO:0000256" key="4">
    <source>
        <dbReference type="ARBA" id="ARBA00022807"/>
    </source>
</evidence>
<feature type="compositionally biased region" description="Low complexity" evidence="6">
    <location>
        <begin position="106"/>
        <end position="116"/>
    </location>
</feature>
<dbReference type="PROSITE" id="PS50203">
    <property type="entry name" value="CALPAIN_CAT"/>
    <property type="match status" value="1"/>
</dbReference>
<evidence type="ECO:0000313" key="9">
    <source>
        <dbReference type="Proteomes" id="UP000076874"/>
    </source>
</evidence>
<comment type="caution">
    <text evidence="8">The sequence shown here is derived from an EMBL/GenBank/DDBJ whole genome shotgun (WGS) entry which is preliminary data.</text>
</comment>
<dbReference type="OrthoDB" id="167576at2759"/>
<feature type="domain" description="Calpain catalytic" evidence="7">
    <location>
        <begin position="136"/>
        <end position="465"/>
    </location>
</feature>
<evidence type="ECO:0000259" key="7">
    <source>
        <dbReference type="PROSITE" id="PS50203"/>
    </source>
</evidence>
<feature type="region of interest" description="Disordered" evidence="6">
    <location>
        <begin position="903"/>
        <end position="922"/>
    </location>
</feature>
<dbReference type="GO" id="GO:0006508">
    <property type="term" value="P:proteolysis"/>
    <property type="evidence" value="ECO:0007669"/>
    <property type="project" value="UniProtKB-KW"/>
</dbReference>
<sequence length="1012" mass="109253">MEAKAKEREALIAQSSGKAALAHVIAAVEMYMKAVREASSPADRTRLRRKCDELMAYGERLKAGADAPVESAVASLSLSQAPSSEVLPKPAPPKAASSGNKALSTAAPPGAVAAAPSRELPKKEQIILLKASRLHGAVFPPWDAEPADDLFQLALSENTLYQDDTAFSMSSQQREVFQDWKRPAELFIDGQCAKTEAERSQLTERFMATNEDPDLVQDITTDCSVVASLCAMLKHANSRGGSPSLLATMVRPFDHDKGRPRCSDNGKYVFRLQFNGTFRKVVIDDRLPSSASRTLFVVDRRNPLLIWPALLEKAYLKVHGGYDFPGSNSGTDLWVLTGWIPEQIFIQSHELDSDHVWTRVKDAFDRGDVMVTLGTGRFSPEEEALLGLAGEHDYAVLDLQVDAKGARRMLVKNPWCDNLVWTGLGPSSASTASAVASGSPMTGTFWIGYEDVAQYFASLYLNWRPSLFAHRQDHHFTWTLPSKATAHSLVCNPQYAMQSPVDGTVWILLNRHSQDAELDIIRKRRRSTSAFSNQRNSTAGSAAPITSASPDSSSAPTTTSQVGFIALYVFTADGKRVQLFERPRWSHRSPLVDSPQTLLRFEARAGVAYTVVAAHINLPLPTYSFTLSFFSLTSLLVTPAVDMLPRQLEITDEWSFTTAGGSAASPDFVRNPQYALTLPAATPLTLLLCAEADDVPVRVDLVWARGQRVASLAMRDLVVSSGEYRRGCALAAVTPRTPPFSAATASTTSANTSGGGGSGSGSASFGSGVVDAGTYTVVVSTFERGQHTRYTLRVAAAVPPTLLPIPAEDAGKFRTSLAPLPLLYFDDDTVLNRASGSEDADHGELRRWAALDARLNTRISLVVQAVETRPGARTTTTGYTATAAAAAAASTTAVRVSVERVQPLGNSNNNKNTITNKNHGDRGEVLVATGDGQFQDMTVAGLRTGEVSLARASVYQHQGLRGGTSAASAAAAAPWFRIVVEVRNGRRLPNVGIQVDVLSSDRIQAHPWEEVR</sequence>
<feature type="active site" evidence="5">
    <location>
        <position position="392"/>
    </location>
</feature>
<dbReference type="CDD" id="cd00044">
    <property type="entry name" value="CysPc"/>
    <property type="match status" value="1"/>
</dbReference>
<dbReference type="AlphaFoldDB" id="A0A167RE54"/>
<dbReference type="Proteomes" id="UP000076874">
    <property type="component" value="Unassembled WGS sequence"/>
</dbReference>
<gene>
    <name evidence="8" type="ORF">SPI_06581</name>
</gene>
<accession>A0A167RE54</accession>
<feature type="region of interest" description="Disordered" evidence="6">
    <location>
        <begin position="739"/>
        <end position="763"/>
    </location>
</feature>
<dbReference type="PANTHER" id="PTHR46143:SF1">
    <property type="entry name" value="CALPAIN-7"/>
    <property type="match status" value="1"/>
</dbReference>
<dbReference type="SUPFAM" id="SSF49758">
    <property type="entry name" value="Calpain large subunit, middle domain (domain III)"/>
    <property type="match status" value="2"/>
</dbReference>
<dbReference type="InterPro" id="IPR001300">
    <property type="entry name" value="Peptidase_C2_calpain_cat"/>
</dbReference>
<feature type="compositionally biased region" description="Low complexity" evidence="6">
    <location>
        <begin position="741"/>
        <end position="752"/>
    </location>
</feature>
<dbReference type="GO" id="GO:0004198">
    <property type="term" value="F:calcium-dependent cysteine-type endopeptidase activity"/>
    <property type="evidence" value="ECO:0007669"/>
    <property type="project" value="InterPro"/>
</dbReference>
<dbReference type="Pfam" id="PF00648">
    <property type="entry name" value="Peptidase_C2"/>
    <property type="match status" value="1"/>
</dbReference>
<feature type="region of interest" description="Disordered" evidence="6">
    <location>
        <begin position="529"/>
        <end position="556"/>
    </location>
</feature>
<organism evidence="8 9">
    <name type="scientific">Niveomyces insectorum RCEF 264</name>
    <dbReference type="NCBI Taxonomy" id="1081102"/>
    <lineage>
        <taxon>Eukaryota</taxon>
        <taxon>Fungi</taxon>
        <taxon>Dikarya</taxon>
        <taxon>Ascomycota</taxon>
        <taxon>Pezizomycotina</taxon>
        <taxon>Sordariomycetes</taxon>
        <taxon>Hypocreomycetidae</taxon>
        <taxon>Hypocreales</taxon>
        <taxon>Cordycipitaceae</taxon>
        <taxon>Niveomyces</taxon>
    </lineage>
</organism>
<feature type="compositionally biased region" description="Polar residues" evidence="6">
    <location>
        <begin position="529"/>
        <end position="540"/>
    </location>
</feature>
<dbReference type="EMBL" id="AZHD01000012">
    <property type="protein sequence ID" value="OAA58508.1"/>
    <property type="molecule type" value="Genomic_DNA"/>
</dbReference>
<evidence type="ECO:0000256" key="3">
    <source>
        <dbReference type="ARBA" id="ARBA00022801"/>
    </source>
</evidence>
<feature type="compositionally biased region" description="Low complexity" evidence="6">
    <location>
        <begin position="906"/>
        <end position="917"/>
    </location>
</feature>
<dbReference type="SMART" id="SM00230">
    <property type="entry name" value="CysPc"/>
    <property type="match status" value="1"/>
</dbReference>
<dbReference type="InterPro" id="IPR038765">
    <property type="entry name" value="Papain-like_cys_pep_sf"/>
</dbReference>
<proteinExistence type="inferred from homology"/>
<feature type="region of interest" description="Disordered" evidence="6">
    <location>
        <begin position="80"/>
        <end position="118"/>
    </location>
</feature>
<feature type="active site" evidence="5">
    <location>
        <position position="413"/>
    </location>
</feature>
<protein>
    <submittedName>
        <fullName evidence="8">Calpain-like protease</fullName>
    </submittedName>
</protein>
<evidence type="ECO:0000256" key="2">
    <source>
        <dbReference type="ARBA" id="ARBA00022670"/>
    </source>
</evidence>
<feature type="active site" evidence="5">
    <location>
        <position position="223"/>
    </location>
</feature>
<dbReference type="Gene3D" id="2.60.120.380">
    <property type="match status" value="1"/>
</dbReference>
<evidence type="ECO:0000256" key="5">
    <source>
        <dbReference type="PROSITE-ProRule" id="PRU00239"/>
    </source>
</evidence>
<comment type="similarity">
    <text evidence="1">Belongs to the peptidase C2 family. PalB/RIM13 subfamily.</text>
</comment>
<evidence type="ECO:0000256" key="1">
    <source>
        <dbReference type="ARBA" id="ARBA00010193"/>
    </source>
</evidence>
<evidence type="ECO:0000256" key="6">
    <source>
        <dbReference type="SAM" id="MobiDB-lite"/>
    </source>
</evidence>
<name>A0A167RE54_9HYPO</name>
<keyword evidence="4 5" id="KW-0788">Thiol protease</keyword>
<reference evidence="8 9" key="1">
    <citation type="journal article" date="2016" name="Genome Biol. Evol.">
        <title>Divergent and convergent evolution of fungal pathogenicity.</title>
        <authorList>
            <person name="Shang Y."/>
            <person name="Xiao G."/>
            <person name="Zheng P."/>
            <person name="Cen K."/>
            <person name="Zhan S."/>
            <person name="Wang C."/>
        </authorList>
    </citation>
    <scope>NUCLEOTIDE SEQUENCE [LARGE SCALE GENOMIC DNA]</scope>
    <source>
        <strain evidence="8 9">RCEF 264</strain>
    </source>
</reference>